<feature type="transmembrane region" description="Helical" evidence="1">
    <location>
        <begin position="49"/>
        <end position="68"/>
    </location>
</feature>
<reference evidence="3" key="1">
    <citation type="submission" date="2016-04" db="EMBL/GenBank/DDBJ databases">
        <authorList>
            <person name="Chen L."/>
            <person name="Zhuang W."/>
            <person name="Wang G."/>
        </authorList>
    </citation>
    <scope>NUCLEOTIDE SEQUENCE [LARGE SCALE GENOMIC DNA]</scope>
    <source>
        <strain evidence="3">208</strain>
    </source>
</reference>
<name>A0A1V9EZX4_9BACT</name>
<keyword evidence="3" id="KW-1185">Reference proteome</keyword>
<evidence type="ECO:0000256" key="1">
    <source>
        <dbReference type="SAM" id="Phobius"/>
    </source>
</evidence>
<feature type="transmembrane region" description="Helical" evidence="1">
    <location>
        <begin position="98"/>
        <end position="117"/>
    </location>
</feature>
<organism evidence="2 3">
    <name type="scientific">Niastella populi</name>
    <dbReference type="NCBI Taxonomy" id="550983"/>
    <lineage>
        <taxon>Bacteria</taxon>
        <taxon>Pseudomonadati</taxon>
        <taxon>Bacteroidota</taxon>
        <taxon>Chitinophagia</taxon>
        <taxon>Chitinophagales</taxon>
        <taxon>Chitinophagaceae</taxon>
        <taxon>Niastella</taxon>
    </lineage>
</organism>
<feature type="transmembrane region" description="Helical" evidence="1">
    <location>
        <begin position="238"/>
        <end position="254"/>
    </location>
</feature>
<evidence type="ECO:0008006" key="4">
    <source>
        <dbReference type="Google" id="ProtNLM"/>
    </source>
</evidence>
<dbReference type="AlphaFoldDB" id="A0A1V9EZX4"/>
<protein>
    <recommendedName>
        <fullName evidence="4">O-antigen polymerase</fullName>
    </recommendedName>
</protein>
<dbReference type="STRING" id="550983.A4R26_29430"/>
<sequence length="424" mass="48791">MNTFLLIIEIIFFHGMALYCIIRKNERGIFYLPVLFFVDRIIDTPNPAFLYYSLMSLAVIVCAVKSGFFFRRNIWSLLLIVYFLILLNKSSDLTLIRPYVFSVIWLFLLIALVPSIYQKFPSEVVYKELSNACLLILVLFIVNAMAATYYKYSPMEMYGITKGVMFGNLWAAAFNTLPLALFIVFMYGISEKKPMHLIVSVITFFLIMLTLRRTVILLSAIGIIICLMTLMTRQKAKMLFMAGGVIAVIGFFVYNNTNFFQEFKERIKLRKLDERELAEEKRFFEYSLLYDDMFIYHAYSPWFGYELFNSGGNYGKGVLADRSLHGDIPNLLHSSGIIGVFLYICMMGTAYMQAFRASKRYQDKLIFLFCGMSFMAYTISGRYTEVAATLLTILVVMLPISKKSPEIYAEEDQPALLKAKIEAA</sequence>
<dbReference type="OrthoDB" id="850738at2"/>
<proteinExistence type="predicted"/>
<gene>
    <name evidence="2" type="ORF">A4R26_29430</name>
</gene>
<dbReference type="RefSeq" id="WP_081169905.1">
    <property type="nucleotide sequence ID" value="NZ_LWBP01000217.1"/>
</dbReference>
<dbReference type="EMBL" id="LWBP01000217">
    <property type="protein sequence ID" value="OQP51701.1"/>
    <property type="molecule type" value="Genomic_DNA"/>
</dbReference>
<feature type="transmembrane region" description="Helical" evidence="1">
    <location>
        <begin position="74"/>
        <end position="91"/>
    </location>
</feature>
<evidence type="ECO:0000313" key="2">
    <source>
        <dbReference type="EMBL" id="OQP51701.1"/>
    </source>
</evidence>
<feature type="transmembrane region" description="Helical" evidence="1">
    <location>
        <begin position="6"/>
        <end position="22"/>
    </location>
</feature>
<feature type="transmembrane region" description="Helical" evidence="1">
    <location>
        <begin position="195"/>
        <end position="226"/>
    </location>
</feature>
<comment type="caution">
    <text evidence="2">The sequence shown here is derived from an EMBL/GenBank/DDBJ whole genome shotgun (WGS) entry which is preliminary data.</text>
</comment>
<feature type="transmembrane region" description="Helical" evidence="1">
    <location>
        <begin position="164"/>
        <end position="189"/>
    </location>
</feature>
<evidence type="ECO:0000313" key="3">
    <source>
        <dbReference type="Proteomes" id="UP000192276"/>
    </source>
</evidence>
<dbReference type="Proteomes" id="UP000192276">
    <property type="component" value="Unassembled WGS sequence"/>
</dbReference>
<accession>A0A1V9EZX4</accession>
<feature type="transmembrane region" description="Helical" evidence="1">
    <location>
        <begin position="331"/>
        <end position="352"/>
    </location>
</feature>
<keyword evidence="1" id="KW-0812">Transmembrane</keyword>
<keyword evidence="1" id="KW-1133">Transmembrane helix</keyword>
<keyword evidence="1" id="KW-0472">Membrane</keyword>
<feature type="transmembrane region" description="Helical" evidence="1">
    <location>
        <begin position="129"/>
        <end position="152"/>
    </location>
</feature>
<feature type="transmembrane region" description="Helical" evidence="1">
    <location>
        <begin position="364"/>
        <end position="380"/>
    </location>
</feature>